<sequence>MNAPSTDMLTPFADDQTSEEINLTSRVHGMWNYQGDDFDALSLAARLPASEREAEVVLDIDLSALEEARPFTAARQSPVSRQDRSSLSLFSADKEGTLLETRHCPESDFRSFEFGIFLKALYLSKSTVVSIHVLCDDPEFAVRLADHGIYSSLPPLDDSVASRLKDRAEQRGICSRLKFNAEQTASPIVYLGREHAHPAALDDTLAQLFSSKEEVTVLLPLSDAPQEASEMKASVTHTAQTKQASVSFFSIEEWAVATIVLPPKRV</sequence>
<gene>
    <name evidence="1" type="ORF">AADV58_17755</name>
</gene>
<dbReference type="RefSeq" id="WP_341744593.1">
    <property type="nucleotide sequence ID" value="NZ_CP151407.1"/>
</dbReference>
<evidence type="ECO:0000313" key="1">
    <source>
        <dbReference type="EMBL" id="WZJ23254.1"/>
    </source>
</evidence>
<reference evidence="1 2" key="1">
    <citation type="submission" date="2024-04" db="EMBL/GenBank/DDBJ databases">
        <title>Dissimilatory iodate-reducing microorganisms contribute to the enrichment of iodine in groundwater.</title>
        <authorList>
            <person name="Jiang Z."/>
        </authorList>
    </citation>
    <scope>NUCLEOTIDE SEQUENCE [LARGE SCALE GENOMIC DNA]</scope>
    <source>
        <strain evidence="1 2">NCP973</strain>
        <plasmid evidence="1 2">unnamed1</plasmid>
    </source>
</reference>
<geneLocation type="plasmid" evidence="1 2">
    <name>unnamed1</name>
</geneLocation>
<evidence type="ECO:0000313" key="2">
    <source>
        <dbReference type="Proteomes" id="UP001479520"/>
    </source>
</evidence>
<keyword evidence="2" id="KW-1185">Reference proteome</keyword>
<keyword evidence="1" id="KW-0614">Plasmid</keyword>
<dbReference type="Proteomes" id="UP001479520">
    <property type="component" value="Plasmid unnamed1"/>
</dbReference>
<proteinExistence type="predicted"/>
<organism evidence="1 2">
    <name type="scientific">Azonexus hydrophilus</name>
    <dbReference type="NCBI Taxonomy" id="418702"/>
    <lineage>
        <taxon>Bacteria</taxon>
        <taxon>Pseudomonadati</taxon>
        <taxon>Pseudomonadota</taxon>
        <taxon>Betaproteobacteria</taxon>
        <taxon>Rhodocyclales</taxon>
        <taxon>Azonexaceae</taxon>
        <taxon>Azonexus</taxon>
    </lineage>
</organism>
<dbReference type="EMBL" id="CP151407">
    <property type="protein sequence ID" value="WZJ23254.1"/>
    <property type="molecule type" value="Genomic_DNA"/>
</dbReference>
<protein>
    <submittedName>
        <fullName evidence="1">Uncharacterized protein</fullName>
    </submittedName>
</protein>
<accession>A0ABZ2XKU1</accession>
<name>A0ABZ2XKU1_9RHOO</name>